<evidence type="ECO:0000313" key="1">
    <source>
        <dbReference type="EMBL" id="GJT09458.1"/>
    </source>
</evidence>
<reference evidence="1" key="2">
    <citation type="submission" date="2022-01" db="EMBL/GenBank/DDBJ databases">
        <authorList>
            <person name="Yamashiro T."/>
            <person name="Shiraishi A."/>
            <person name="Satake H."/>
            <person name="Nakayama K."/>
        </authorList>
    </citation>
    <scope>NUCLEOTIDE SEQUENCE</scope>
</reference>
<accession>A0ABQ5B4L3</accession>
<proteinExistence type="predicted"/>
<evidence type="ECO:0000313" key="2">
    <source>
        <dbReference type="Proteomes" id="UP001151760"/>
    </source>
</evidence>
<sequence>MHQWTSLYLSPLTPLDVKFDTPSPSPPYLVIPIPCILLEAHEEEQTLFDQLENPFFLKTEVKCLVLTLCKVGSPLEATFLPLSMSKIVYISPTSLDHDRDRISLS</sequence>
<protein>
    <submittedName>
        <fullName evidence="1">Uncharacterized protein</fullName>
    </submittedName>
</protein>
<organism evidence="1 2">
    <name type="scientific">Tanacetum coccineum</name>
    <dbReference type="NCBI Taxonomy" id="301880"/>
    <lineage>
        <taxon>Eukaryota</taxon>
        <taxon>Viridiplantae</taxon>
        <taxon>Streptophyta</taxon>
        <taxon>Embryophyta</taxon>
        <taxon>Tracheophyta</taxon>
        <taxon>Spermatophyta</taxon>
        <taxon>Magnoliopsida</taxon>
        <taxon>eudicotyledons</taxon>
        <taxon>Gunneridae</taxon>
        <taxon>Pentapetalae</taxon>
        <taxon>asterids</taxon>
        <taxon>campanulids</taxon>
        <taxon>Asterales</taxon>
        <taxon>Asteraceae</taxon>
        <taxon>Asteroideae</taxon>
        <taxon>Anthemideae</taxon>
        <taxon>Anthemidinae</taxon>
        <taxon>Tanacetum</taxon>
    </lineage>
</organism>
<comment type="caution">
    <text evidence="1">The sequence shown here is derived from an EMBL/GenBank/DDBJ whole genome shotgun (WGS) entry which is preliminary data.</text>
</comment>
<keyword evidence="2" id="KW-1185">Reference proteome</keyword>
<reference evidence="1" key="1">
    <citation type="journal article" date="2022" name="Int. J. Mol. Sci.">
        <title>Draft Genome of Tanacetum Coccineum: Genomic Comparison of Closely Related Tanacetum-Family Plants.</title>
        <authorList>
            <person name="Yamashiro T."/>
            <person name="Shiraishi A."/>
            <person name="Nakayama K."/>
            <person name="Satake H."/>
        </authorList>
    </citation>
    <scope>NUCLEOTIDE SEQUENCE</scope>
</reference>
<dbReference type="Proteomes" id="UP001151760">
    <property type="component" value="Unassembled WGS sequence"/>
</dbReference>
<name>A0ABQ5B4L3_9ASTR</name>
<dbReference type="EMBL" id="BQNB010012908">
    <property type="protein sequence ID" value="GJT09458.1"/>
    <property type="molecule type" value="Genomic_DNA"/>
</dbReference>
<gene>
    <name evidence="1" type="ORF">Tco_0856500</name>
</gene>